<dbReference type="AlphaFoldDB" id="A0A4P9WSE0"/>
<evidence type="ECO:0000313" key="3">
    <source>
        <dbReference type="Proteomes" id="UP000269721"/>
    </source>
</evidence>
<dbReference type="EMBL" id="KZ994071">
    <property type="protein sequence ID" value="RKO93916.1"/>
    <property type="molecule type" value="Genomic_DNA"/>
</dbReference>
<evidence type="ECO:0000313" key="2">
    <source>
        <dbReference type="EMBL" id="RKO93916.1"/>
    </source>
</evidence>
<keyword evidence="3" id="KW-1185">Reference proteome</keyword>
<protein>
    <submittedName>
        <fullName evidence="2">Uncharacterized protein</fullName>
    </submittedName>
</protein>
<feature type="region of interest" description="Disordered" evidence="1">
    <location>
        <begin position="46"/>
        <end position="66"/>
    </location>
</feature>
<sequence length="358" mass="38638">MLGLWLPEPQAPEAMHSAWKRVGERGSASKLSGSGHGCPRLQKPVTGWSGGGALPTRNTGTSDKLPEPQVSEVLQSTWTSVGSLVLGSACSSGRLRLISTSTCYLRVYRYLVKNWEAVVKRIGAATWNPCGIALCSCLLQSTEHLVNKWATIDHDAYIQTGVSTKSGAAAILEPKYYNLYVDAMGDAVDINGPAEVSRAGAVTQDEPLFGADKESKVEQEDHENLTAKPWPKTTLDENLAEAPSTSGTATPGGSATFGGYGYWNQAATKNKTKDITAAKRMAKKDKPTPMKTPTDTEAINYKLVVPGQRDSKSKTPIKKSDWAEMASAKASAKAQVKITQMKMQPDLELAQLRLRNNR</sequence>
<gene>
    <name evidence="2" type="ORF">BDK51DRAFT_43266</name>
</gene>
<evidence type="ECO:0000256" key="1">
    <source>
        <dbReference type="SAM" id="MobiDB-lite"/>
    </source>
</evidence>
<accession>A0A4P9WSE0</accession>
<organism evidence="2 3">
    <name type="scientific">Blyttiomyces helicus</name>
    <dbReference type="NCBI Taxonomy" id="388810"/>
    <lineage>
        <taxon>Eukaryota</taxon>
        <taxon>Fungi</taxon>
        <taxon>Fungi incertae sedis</taxon>
        <taxon>Chytridiomycota</taxon>
        <taxon>Chytridiomycota incertae sedis</taxon>
        <taxon>Chytridiomycetes</taxon>
        <taxon>Chytridiomycetes incertae sedis</taxon>
        <taxon>Blyttiomyces</taxon>
    </lineage>
</organism>
<reference evidence="3" key="1">
    <citation type="journal article" date="2018" name="Nat. Microbiol.">
        <title>Leveraging single-cell genomics to expand the fungal tree of life.</title>
        <authorList>
            <person name="Ahrendt S.R."/>
            <person name="Quandt C.A."/>
            <person name="Ciobanu D."/>
            <person name="Clum A."/>
            <person name="Salamov A."/>
            <person name="Andreopoulos B."/>
            <person name="Cheng J.F."/>
            <person name="Woyke T."/>
            <person name="Pelin A."/>
            <person name="Henrissat B."/>
            <person name="Reynolds N.K."/>
            <person name="Benny G.L."/>
            <person name="Smith M.E."/>
            <person name="James T.Y."/>
            <person name="Grigoriev I.V."/>
        </authorList>
    </citation>
    <scope>NUCLEOTIDE SEQUENCE [LARGE SCALE GENOMIC DNA]</scope>
</reference>
<name>A0A4P9WSE0_9FUNG</name>
<proteinExistence type="predicted"/>
<feature type="region of interest" description="Disordered" evidence="1">
    <location>
        <begin position="213"/>
        <end position="234"/>
    </location>
</feature>
<dbReference type="Proteomes" id="UP000269721">
    <property type="component" value="Unassembled WGS sequence"/>
</dbReference>
<feature type="compositionally biased region" description="Basic and acidic residues" evidence="1">
    <location>
        <begin position="213"/>
        <end position="225"/>
    </location>
</feature>